<feature type="domain" description="G-protein coupled receptors family 1 profile" evidence="9">
    <location>
        <begin position="4"/>
        <end position="90"/>
    </location>
</feature>
<keyword evidence="3 8" id="KW-1133">Transmembrane helix</keyword>
<keyword evidence="4" id="KW-0297">G-protein coupled receptor</keyword>
<keyword evidence="2 8" id="KW-0812">Transmembrane</keyword>
<evidence type="ECO:0000256" key="3">
    <source>
        <dbReference type="ARBA" id="ARBA00022989"/>
    </source>
</evidence>
<evidence type="ECO:0000256" key="2">
    <source>
        <dbReference type="ARBA" id="ARBA00022692"/>
    </source>
</evidence>
<dbReference type="Gene3D" id="1.20.1070.10">
    <property type="entry name" value="Rhodopsin 7-helix transmembrane proteins"/>
    <property type="match status" value="1"/>
</dbReference>
<name>A0AA88XMQ1_PINIB</name>
<dbReference type="GO" id="GO:0004930">
    <property type="term" value="F:G protein-coupled receptor activity"/>
    <property type="evidence" value="ECO:0007669"/>
    <property type="project" value="UniProtKB-KW"/>
</dbReference>
<evidence type="ECO:0000256" key="8">
    <source>
        <dbReference type="SAM" id="Phobius"/>
    </source>
</evidence>
<gene>
    <name evidence="10" type="ORF">FSP39_006294</name>
</gene>
<evidence type="ECO:0000256" key="1">
    <source>
        <dbReference type="ARBA" id="ARBA00004141"/>
    </source>
</evidence>
<dbReference type="Proteomes" id="UP001186944">
    <property type="component" value="Unassembled WGS sequence"/>
</dbReference>
<dbReference type="PANTHER" id="PTHR24240">
    <property type="entry name" value="OPSIN"/>
    <property type="match status" value="1"/>
</dbReference>
<feature type="transmembrane region" description="Helical" evidence="8">
    <location>
        <begin position="65"/>
        <end position="84"/>
    </location>
</feature>
<evidence type="ECO:0000256" key="6">
    <source>
        <dbReference type="ARBA" id="ARBA00023170"/>
    </source>
</evidence>
<dbReference type="AlphaFoldDB" id="A0AA88XMQ1"/>
<evidence type="ECO:0000256" key="4">
    <source>
        <dbReference type="ARBA" id="ARBA00023040"/>
    </source>
</evidence>
<feature type="transmembrane region" description="Helical" evidence="8">
    <location>
        <begin position="24"/>
        <end position="45"/>
    </location>
</feature>
<evidence type="ECO:0000313" key="10">
    <source>
        <dbReference type="EMBL" id="KAK3083985.1"/>
    </source>
</evidence>
<feature type="non-terminal residue" evidence="10">
    <location>
        <position position="1"/>
    </location>
</feature>
<comment type="subcellular location">
    <subcellularLocation>
        <location evidence="1">Membrane</location>
        <topology evidence="1">Multi-pass membrane protein</topology>
    </subcellularLocation>
</comment>
<evidence type="ECO:0000256" key="5">
    <source>
        <dbReference type="ARBA" id="ARBA00023136"/>
    </source>
</evidence>
<evidence type="ECO:0000313" key="11">
    <source>
        <dbReference type="Proteomes" id="UP001186944"/>
    </source>
</evidence>
<evidence type="ECO:0000259" key="9">
    <source>
        <dbReference type="PROSITE" id="PS50262"/>
    </source>
</evidence>
<proteinExistence type="predicted"/>
<dbReference type="EMBL" id="VSWD01000013">
    <property type="protein sequence ID" value="KAK3083985.1"/>
    <property type="molecule type" value="Genomic_DNA"/>
</dbReference>
<accession>A0AA88XMQ1</accession>
<dbReference type="GO" id="GO:0016020">
    <property type="term" value="C:membrane"/>
    <property type="evidence" value="ECO:0007669"/>
    <property type="project" value="UniProtKB-SubCell"/>
</dbReference>
<keyword evidence="11" id="KW-1185">Reference proteome</keyword>
<comment type="caution">
    <text evidence="10">The sequence shown here is derived from an EMBL/GenBank/DDBJ whole genome shotgun (WGS) entry which is preliminary data.</text>
</comment>
<dbReference type="PRINTS" id="PR00237">
    <property type="entry name" value="GPCRRHODOPSN"/>
</dbReference>
<keyword evidence="7" id="KW-0807">Transducer</keyword>
<reference evidence="10" key="1">
    <citation type="submission" date="2019-08" db="EMBL/GenBank/DDBJ databases">
        <title>The improved chromosome-level genome for the pearl oyster Pinctada fucata martensii using PacBio sequencing and Hi-C.</title>
        <authorList>
            <person name="Zheng Z."/>
        </authorList>
    </citation>
    <scope>NUCLEOTIDE SEQUENCE</scope>
    <source>
        <strain evidence="10">ZZ-2019</strain>
        <tissue evidence="10">Adductor muscle</tissue>
    </source>
</reference>
<dbReference type="Pfam" id="PF00001">
    <property type="entry name" value="7tm_1"/>
    <property type="match status" value="1"/>
</dbReference>
<dbReference type="SUPFAM" id="SSF81321">
    <property type="entry name" value="Family A G protein-coupled receptor-like"/>
    <property type="match status" value="1"/>
</dbReference>
<dbReference type="InterPro" id="IPR050125">
    <property type="entry name" value="GPCR_opsins"/>
</dbReference>
<keyword evidence="6" id="KW-0675">Receptor</keyword>
<dbReference type="InterPro" id="IPR017452">
    <property type="entry name" value="GPCR_Rhodpsn_7TM"/>
</dbReference>
<protein>
    <recommendedName>
        <fullName evidence="9">G-protein coupled receptors family 1 profile domain-containing protein</fullName>
    </recommendedName>
</protein>
<sequence length="157" mass="17590">SLMLNSLVIIICLKRRSHLVSSDYFIVNLAVCDLILSVIGLPFGITSSFTHKWLFGSYGCQAYGFMGFFCGVVSISTLAMMSFSRYINVCKMNKDVGVRGSKEQEKIGVLGEKNHAKAWVVDHLPSHISPFAESRIRTRNLRDEKRPPHHCANLAIK</sequence>
<evidence type="ECO:0000256" key="7">
    <source>
        <dbReference type="ARBA" id="ARBA00023224"/>
    </source>
</evidence>
<dbReference type="PROSITE" id="PS50262">
    <property type="entry name" value="G_PROTEIN_RECEP_F1_2"/>
    <property type="match status" value="1"/>
</dbReference>
<dbReference type="InterPro" id="IPR000276">
    <property type="entry name" value="GPCR_Rhodpsn"/>
</dbReference>
<keyword evidence="5 8" id="KW-0472">Membrane</keyword>
<organism evidence="10 11">
    <name type="scientific">Pinctada imbricata</name>
    <name type="common">Atlantic pearl-oyster</name>
    <name type="synonym">Pinctada martensii</name>
    <dbReference type="NCBI Taxonomy" id="66713"/>
    <lineage>
        <taxon>Eukaryota</taxon>
        <taxon>Metazoa</taxon>
        <taxon>Spiralia</taxon>
        <taxon>Lophotrochozoa</taxon>
        <taxon>Mollusca</taxon>
        <taxon>Bivalvia</taxon>
        <taxon>Autobranchia</taxon>
        <taxon>Pteriomorphia</taxon>
        <taxon>Pterioida</taxon>
        <taxon>Pterioidea</taxon>
        <taxon>Pteriidae</taxon>
        <taxon>Pinctada</taxon>
    </lineage>
</organism>